<reference evidence="3 5" key="1">
    <citation type="submission" date="2016-11" db="EMBL/GenBank/DDBJ databases">
        <authorList>
            <person name="Jaros S."/>
            <person name="Januszkiewicz K."/>
            <person name="Wedrychowicz H."/>
        </authorList>
    </citation>
    <scope>NUCLEOTIDE SEQUENCE [LARGE SCALE GENOMIC DNA]</scope>
    <source>
        <strain evidence="3">NVI 5450</strain>
    </source>
</reference>
<evidence type="ECO:0000313" key="2">
    <source>
        <dbReference type="EMBL" id="SGY84886.1"/>
    </source>
</evidence>
<keyword evidence="1" id="KW-0732">Signal</keyword>
<dbReference type="EMBL" id="FPLJ01000021">
    <property type="protein sequence ID" value="SGY84886.1"/>
    <property type="molecule type" value="Genomic_DNA"/>
</dbReference>
<dbReference type="AlphaFoldDB" id="A0A1L0CB39"/>
<keyword evidence="4" id="KW-1185">Reference proteome</keyword>
<proteinExistence type="predicted"/>
<dbReference type="GeneID" id="61298269"/>
<evidence type="ECO:0000256" key="1">
    <source>
        <dbReference type="SAM" id="SignalP"/>
    </source>
</evidence>
<feature type="signal peptide" evidence="1">
    <location>
        <begin position="1"/>
        <end position="21"/>
    </location>
</feature>
<dbReference type="EMBL" id="FPLD01000131">
    <property type="protein sequence ID" value="SGZ17530.1"/>
    <property type="molecule type" value="Genomic_DNA"/>
</dbReference>
<dbReference type="RefSeq" id="WP_075473657.1">
    <property type="nucleotide sequence ID" value="NZ_CAWQZC010000047.1"/>
</dbReference>
<reference evidence="2 4" key="2">
    <citation type="submission" date="2016-11" db="EMBL/GenBank/DDBJ databases">
        <authorList>
            <person name="Klemetsen T."/>
        </authorList>
    </citation>
    <scope>NUCLEOTIDE SEQUENCE [LARGE SCALE GENOMIC DNA]</scope>
    <source>
        <strain evidence="2">MT 2528</strain>
    </source>
</reference>
<accession>A0A1L0CB39</accession>
<dbReference type="Proteomes" id="UP000182660">
    <property type="component" value="Unassembled WGS sequence"/>
</dbReference>
<feature type="chain" id="PRO_5012476249" evidence="1">
    <location>
        <begin position="22"/>
        <end position="301"/>
    </location>
</feature>
<protein>
    <submittedName>
        <fullName evidence="3">Uncharacterized protein</fullName>
    </submittedName>
</protein>
<evidence type="ECO:0000313" key="4">
    <source>
        <dbReference type="Proteomes" id="UP000182660"/>
    </source>
</evidence>
<dbReference type="Proteomes" id="UP000183794">
    <property type="component" value="Unassembled WGS sequence"/>
</dbReference>
<evidence type="ECO:0000313" key="5">
    <source>
        <dbReference type="Proteomes" id="UP000183794"/>
    </source>
</evidence>
<name>A0A1L0CB39_9GAMM</name>
<evidence type="ECO:0000313" key="3">
    <source>
        <dbReference type="EMBL" id="SGZ17530.1"/>
    </source>
</evidence>
<organism evidence="3 5">
    <name type="scientific">Moritella viscosa</name>
    <dbReference type="NCBI Taxonomy" id="80854"/>
    <lineage>
        <taxon>Bacteria</taxon>
        <taxon>Pseudomonadati</taxon>
        <taxon>Pseudomonadota</taxon>
        <taxon>Gammaproteobacteria</taxon>
        <taxon>Alteromonadales</taxon>
        <taxon>Moritellaceae</taxon>
        <taxon>Moritella</taxon>
    </lineage>
</organism>
<gene>
    <name evidence="2" type="ORF">MT2528_0742</name>
    <name evidence="3" type="ORF">NVI5450_4536</name>
</gene>
<dbReference type="OrthoDB" id="5291732at2"/>
<sequence>MKKGILTLAVLASFSSMAVIAEEAKTDGPDMADPTAVYAYAGLAYGNKGLDFEAMAVLTKTDTQRSGFIFEVKDILDEDNYTEPTTGRDISSRNFRLRYGNINTTNGLGGFADIVAAEHPFFGNMVVAQAGPVATIPIGDDIYIWPMLLVGGVVAEDNTSQNLEFAIAKTKAGIVQAEASGNTQAANSLKRALAGLMGQQALTTTSSEGMDWMTTTGTAMAYIRYQPHEDFFALGSIRYTKALAGKEWDKDIIDGGLQMASTAWDLKLGYYLTKTQTITLYYSGDNTSADDKYSLGYKFAF</sequence>